<feature type="non-terminal residue" evidence="1">
    <location>
        <position position="157"/>
    </location>
</feature>
<organism evidence="1 2">
    <name type="scientific">Acaulospora morrowiae</name>
    <dbReference type="NCBI Taxonomy" id="94023"/>
    <lineage>
        <taxon>Eukaryota</taxon>
        <taxon>Fungi</taxon>
        <taxon>Fungi incertae sedis</taxon>
        <taxon>Mucoromycota</taxon>
        <taxon>Glomeromycotina</taxon>
        <taxon>Glomeromycetes</taxon>
        <taxon>Diversisporales</taxon>
        <taxon>Acaulosporaceae</taxon>
        <taxon>Acaulospora</taxon>
    </lineage>
</organism>
<sequence length="157" mass="16627">KLQRHTVADGGGMLWLEANVATASDIIETVASCTVASIQNVVQCCAAAYNTVASCTVASCLAARYAAVYHVVAFNLTCCTVASHVAASLHRVCGAFYPVAFKSSGALVAISHCGVILTGHMWGQLRAVAMSRQCGSDFISCDIRHFKWQLHFAATSR</sequence>
<proteinExistence type="predicted"/>
<accession>A0A9N9DG83</accession>
<comment type="caution">
    <text evidence="1">The sequence shown here is derived from an EMBL/GenBank/DDBJ whole genome shotgun (WGS) entry which is preliminary data.</text>
</comment>
<evidence type="ECO:0000313" key="1">
    <source>
        <dbReference type="EMBL" id="CAG8634329.1"/>
    </source>
</evidence>
<dbReference type="EMBL" id="CAJVPV010008759">
    <property type="protein sequence ID" value="CAG8634329.1"/>
    <property type="molecule type" value="Genomic_DNA"/>
</dbReference>
<reference evidence="1" key="1">
    <citation type="submission" date="2021-06" db="EMBL/GenBank/DDBJ databases">
        <authorList>
            <person name="Kallberg Y."/>
            <person name="Tangrot J."/>
            <person name="Rosling A."/>
        </authorList>
    </citation>
    <scope>NUCLEOTIDE SEQUENCE</scope>
    <source>
        <strain evidence="1">CL551</strain>
    </source>
</reference>
<gene>
    <name evidence="1" type="ORF">AMORRO_LOCUS9232</name>
</gene>
<dbReference type="Proteomes" id="UP000789342">
    <property type="component" value="Unassembled WGS sequence"/>
</dbReference>
<keyword evidence="2" id="KW-1185">Reference proteome</keyword>
<dbReference type="AlphaFoldDB" id="A0A9N9DG83"/>
<evidence type="ECO:0000313" key="2">
    <source>
        <dbReference type="Proteomes" id="UP000789342"/>
    </source>
</evidence>
<protein>
    <submittedName>
        <fullName evidence="1">15426_t:CDS:1</fullName>
    </submittedName>
</protein>
<name>A0A9N9DG83_9GLOM</name>